<organism evidence="2 3">
    <name type="scientific">Cytospora mali</name>
    <name type="common">Apple Valsa canker fungus</name>
    <name type="synonym">Valsa mali</name>
    <dbReference type="NCBI Taxonomy" id="578113"/>
    <lineage>
        <taxon>Eukaryota</taxon>
        <taxon>Fungi</taxon>
        <taxon>Dikarya</taxon>
        <taxon>Ascomycota</taxon>
        <taxon>Pezizomycotina</taxon>
        <taxon>Sordariomycetes</taxon>
        <taxon>Sordariomycetidae</taxon>
        <taxon>Diaporthales</taxon>
        <taxon>Cytosporaceae</taxon>
        <taxon>Cytospora</taxon>
    </lineage>
</organism>
<proteinExistence type="predicted"/>
<dbReference type="PANTHER" id="PTHR24148:SF64">
    <property type="entry name" value="HETEROKARYON INCOMPATIBILITY DOMAIN-CONTAINING PROTEIN"/>
    <property type="match status" value="1"/>
</dbReference>
<dbReference type="Proteomes" id="UP000078576">
    <property type="component" value="Unassembled WGS sequence"/>
</dbReference>
<dbReference type="Pfam" id="PF06985">
    <property type="entry name" value="HET"/>
    <property type="match status" value="1"/>
</dbReference>
<protein>
    <recommendedName>
        <fullName evidence="1">Heterokaryon incompatibility domain-containing protein</fullName>
    </recommendedName>
</protein>
<feature type="domain" description="Heterokaryon incompatibility" evidence="1">
    <location>
        <begin position="23"/>
        <end position="215"/>
    </location>
</feature>
<gene>
    <name evidence="2" type="ORF">VP1G_00881</name>
</gene>
<dbReference type="STRING" id="694573.A0A194UPL2"/>
<reference evidence="3" key="1">
    <citation type="submission" date="2014-12" db="EMBL/GenBank/DDBJ databases">
        <title>Genome Sequence of Valsa Canker Pathogens Uncovers a Specific Adaption of Colonization on Woody Bark.</title>
        <authorList>
            <person name="Yin Z."/>
            <person name="Liu H."/>
            <person name="Gao X."/>
            <person name="Li Z."/>
            <person name="Song N."/>
            <person name="Ke X."/>
            <person name="Dai Q."/>
            <person name="Wu Y."/>
            <person name="Sun Y."/>
            <person name="Xu J.-R."/>
            <person name="Kang Z.K."/>
            <person name="Wang L."/>
            <person name="Huang L."/>
        </authorList>
    </citation>
    <scope>NUCLEOTIDE SEQUENCE [LARGE SCALE GENOMIC DNA]</scope>
    <source>
        <strain evidence="3">SXYL134</strain>
    </source>
</reference>
<accession>A0A194UPL2</accession>
<dbReference type="InterPro" id="IPR010730">
    <property type="entry name" value="HET"/>
</dbReference>
<dbReference type="PANTHER" id="PTHR24148">
    <property type="entry name" value="ANKYRIN REPEAT DOMAIN-CONTAINING PROTEIN 39 HOMOLOG-RELATED"/>
    <property type="match status" value="1"/>
</dbReference>
<dbReference type="EMBL" id="KN714669">
    <property type="protein sequence ID" value="KUI53581.1"/>
    <property type="molecule type" value="Genomic_DNA"/>
</dbReference>
<dbReference type="OrthoDB" id="2157530at2759"/>
<dbReference type="AlphaFoldDB" id="A0A194UPL2"/>
<evidence type="ECO:0000313" key="3">
    <source>
        <dbReference type="Proteomes" id="UP000078576"/>
    </source>
</evidence>
<name>A0A194UPL2_CYTMA</name>
<evidence type="ECO:0000259" key="1">
    <source>
        <dbReference type="Pfam" id="PF06985"/>
    </source>
</evidence>
<dbReference type="InterPro" id="IPR052895">
    <property type="entry name" value="HetReg/Transcr_Mod"/>
</dbReference>
<keyword evidence="3" id="KW-1185">Reference proteome</keyword>
<sequence length="630" mass="71402">MTSYQYQREPDASRYGEYLSPMYYALSYTWGRWELEPDRSPETKALEVANVSWPIPRIRPDRFTAAQFKRVLQNILANYMVSKVELSGDQHNTKQHIYSAPQSEFVWLDVACIDQTPGSPLKAQEIGRQARIFRGAEKVFIWLHGIEPSVLWRAVSGLFRAGGEAIWIYGREPGQLPRLRGSVLRGDEGFLAEAVTSLQDLLKDPWFSSLWTLQEAFLSPAAEIVDKDGQLLCDLRTGGPGAVEARTPIDLQSISRECVLLARVCSRSVAIKKQSTTISLPPSELEESLLALIEKSGLATLALRNPMALYTMSRKRTTRDPCDRIYGIMQVFDFQLGSSAPEADPQKSFTLPELEIQLGEELFRKMPLLSQVVVHTEVVPFGHAWRVQASSTMPSLADQLTYYRTSSIWGTYEPRCNLSASTQSGTAWGRFDGVSIPFSELVEVCRIVNEAGLYQYSERISGQEVQYEASEPNENYSQPKSCFQLALDMTELTFKSPYLSSLELSNISPHQQNQQSAALELASACECEHLELRVILLGRYVDERRDRWDWGMTEDKDFSRGEKWNMGILLSRPFPSNRVGHLNQENTKWRRLGVMIWDLANNALTGRTSKEKEYLLGEGRTWEKTEGLFG</sequence>
<evidence type="ECO:0000313" key="2">
    <source>
        <dbReference type="EMBL" id="KUI53581.1"/>
    </source>
</evidence>